<proteinExistence type="predicted"/>
<organism evidence="1 2">
    <name type="scientific">Methylobacterium jeotgali</name>
    <dbReference type="NCBI Taxonomy" id="381630"/>
    <lineage>
        <taxon>Bacteria</taxon>
        <taxon>Pseudomonadati</taxon>
        <taxon>Pseudomonadota</taxon>
        <taxon>Alphaproteobacteria</taxon>
        <taxon>Hyphomicrobiales</taxon>
        <taxon>Methylobacteriaceae</taxon>
        <taxon>Methylobacterium</taxon>
    </lineage>
</organism>
<reference evidence="1" key="2">
    <citation type="submission" date="2021-08" db="EMBL/GenBank/DDBJ databases">
        <authorList>
            <person name="Tani A."/>
            <person name="Ola A."/>
            <person name="Ogura Y."/>
            <person name="Katsura K."/>
            <person name="Hayashi T."/>
        </authorList>
    </citation>
    <scope>NUCLEOTIDE SEQUENCE</scope>
    <source>
        <strain evidence="1">LMG 23639</strain>
    </source>
</reference>
<evidence type="ECO:0008006" key="3">
    <source>
        <dbReference type="Google" id="ProtNLM"/>
    </source>
</evidence>
<keyword evidence="2" id="KW-1185">Reference proteome</keyword>
<name>A0ABQ4SR08_9HYPH</name>
<sequence length="77" mass="8656">MLPLSCPPRGLSRIQAAEYVGISASLFDEMVNDRRMPKPPCINRRKVWDRHELDAAFEALPHDGGDDSDDEELEFGA</sequence>
<dbReference type="EMBL" id="BPQR01000001">
    <property type="protein sequence ID" value="GJE04726.1"/>
    <property type="molecule type" value="Genomic_DNA"/>
</dbReference>
<dbReference type="Proteomes" id="UP001055102">
    <property type="component" value="Unassembled WGS sequence"/>
</dbReference>
<comment type="caution">
    <text evidence="1">The sequence shown here is derived from an EMBL/GenBank/DDBJ whole genome shotgun (WGS) entry which is preliminary data.</text>
</comment>
<evidence type="ECO:0000313" key="2">
    <source>
        <dbReference type="Proteomes" id="UP001055102"/>
    </source>
</evidence>
<protein>
    <recommendedName>
        <fullName evidence="3">Transcriptional regulator</fullName>
    </recommendedName>
</protein>
<gene>
    <name evidence="1" type="ORF">AOPFMNJM_0017</name>
</gene>
<accession>A0ABQ4SR08</accession>
<evidence type="ECO:0000313" key="1">
    <source>
        <dbReference type="EMBL" id="GJE04726.1"/>
    </source>
</evidence>
<dbReference type="RefSeq" id="WP_238273449.1">
    <property type="nucleotide sequence ID" value="NZ_BPQR01000001.1"/>
</dbReference>
<reference evidence="1" key="1">
    <citation type="journal article" date="2021" name="Front. Microbiol.">
        <title>Comprehensive Comparative Genomics and Phenotyping of Methylobacterium Species.</title>
        <authorList>
            <person name="Alessa O."/>
            <person name="Ogura Y."/>
            <person name="Fujitani Y."/>
            <person name="Takami H."/>
            <person name="Hayashi T."/>
            <person name="Sahin N."/>
            <person name="Tani A."/>
        </authorList>
    </citation>
    <scope>NUCLEOTIDE SEQUENCE</scope>
    <source>
        <strain evidence="1">LMG 23639</strain>
    </source>
</reference>